<dbReference type="Proteomes" id="UP000681967">
    <property type="component" value="Unassembled WGS sequence"/>
</dbReference>
<gene>
    <name evidence="2" type="ORF">BYL167_LOCUS3250</name>
    <name evidence="1" type="ORF">CJN711_LOCUS9868</name>
    <name evidence="4" type="ORF">GIL414_LOCUS13351</name>
    <name evidence="3" type="ORF">SMN809_LOCUS9253</name>
</gene>
<dbReference type="EMBL" id="CAJNOV010003953">
    <property type="protein sequence ID" value="CAF1158064.1"/>
    <property type="molecule type" value="Genomic_DNA"/>
</dbReference>
<evidence type="ECO:0000313" key="2">
    <source>
        <dbReference type="EMBL" id="CAF3805695.1"/>
    </source>
</evidence>
<name>A0A814T798_9BILA</name>
<dbReference type="AlphaFoldDB" id="A0A814T798"/>
<dbReference type="Proteomes" id="UP000681720">
    <property type="component" value="Unassembled WGS sequence"/>
</dbReference>
<dbReference type="EMBL" id="CAJOBJ010005392">
    <property type="protein sequence ID" value="CAF4030088.1"/>
    <property type="molecule type" value="Genomic_DNA"/>
</dbReference>
<reference evidence="1" key="1">
    <citation type="submission" date="2021-02" db="EMBL/GenBank/DDBJ databases">
        <authorList>
            <person name="Nowell W R."/>
        </authorList>
    </citation>
    <scope>NUCLEOTIDE SEQUENCE</scope>
</reference>
<dbReference type="EMBL" id="CAJOBI010002963">
    <property type="protein sequence ID" value="CAF3951098.1"/>
    <property type="molecule type" value="Genomic_DNA"/>
</dbReference>
<dbReference type="Proteomes" id="UP000676336">
    <property type="component" value="Unassembled WGS sequence"/>
</dbReference>
<comment type="caution">
    <text evidence="1">The sequence shown here is derived from an EMBL/GenBank/DDBJ whole genome shotgun (WGS) entry which is preliminary data.</text>
</comment>
<sequence length="103" mass="11862">MILKVRSEAVCESAASTLKKHIHNNRSLQYDSLDEEVMLHWNAPPMRTADLFIRSSLNDYFSHTKQKQWLFYKKMSTISSLEACFSGFSCFKSFAQDTSGKIT</sequence>
<protein>
    <submittedName>
        <fullName evidence="1">Uncharacterized protein</fullName>
    </submittedName>
</protein>
<organism evidence="1 5">
    <name type="scientific">Rotaria magnacalcarata</name>
    <dbReference type="NCBI Taxonomy" id="392030"/>
    <lineage>
        <taxon>Eukaryota</taxon>
        <taxon>Metazoa</taxon>
        <taxon>Spiralia</taxon>
        <taxon>Gnathifera</taxon>
        <taxon>Rotifera</taxon>
        <taxon>Eurotatoria</taxon>
        <taxon>Bdelloidea</taxon>
        <taxon>Philodinida</taxon>
        <taxon>Philodinidae</taxon>
        <taxon>Rotaria</taxon>
    </lineage>
</organism>
<evidence type="ECO:0000313" key="3">
    <source>
        <dbReference type="EMBL" id="CAF3951098.1"/>
    </source>
</evidence>
<evidence type="ECO:0000313" key="4">
    <source>
        <dbReference type="EMBL" id="CAF4030088.1"/>
    </source>
</evidence>
<dbReference type="Proteomes" id="UP000663855">
    <property type="component" value="Unassembled WGS sequence"/>
</dbReference>
<evidence type="ECO:0000313" key="5">
    <source>
        <dbReference type="Proteomes" id="UP000663855"/>
    </source>
</evidence>
<proteinExistence type="predicted"/>
<accession>A0A814T798</accession>
<dbReference type="EMBL" id="CAJOBH010000615">
    <property type="protein sequence ID" value="CAF3805695.1"/>
    <property type="molecule type" value="Genomic_DNA"/>
</dbReference>
<evidence type="ECO:0000313" key="1">
    <source>
        <dbReference type="EMBL" id="CAF1158064.1"/>
    </source>
</evidence>